<comment type="caution">
    <text evidence="10">The sequence shown here is derived from an EMBL/GenBank/DDBJ whole genome shotgun (WGS) entry which is preliminary data.</text>
</comment>
<dbReference type="GO" id="GO:0022857">
    <property type="term" value="F:transmembrane transporter activity"/>
    <property type="evidence" value="ECO:0007669"/>
    <property type="project" value="InterPro"/>
</dbReference>
<feature type="transmembrane region" description="Helical" evidence="6">
    <location>
        <begin position="83"/>
        <end position="104"/>
    </location>
</feature>
<keyword evidence="2" id="KW-0813">Transport</keyword>
<proteinExistence type="predicted"/>
<comment type="subcellular location">
    <subcellularLocation>
        <location evidence="1">Membrane</location>
        <topology evidence="1">Multi-pass membrane protein</topology>
    </subcellularLocation>
</comment>
<dbReference type="Proteomes" id="UP000187283">
    <property type="component" value="Unassembled WGS sequence"/>
</dbReference>
<evidence type="ECO:0000256" key="1">
    <source>
        <dbReference type="ARBA" id="ARBA00004141"/>
    </source>
</evidence>
<dbReference type="PANTHER" id="PTHR43791:SF36">
    <property type="entry name" value="TRANSPORTER, PUTATIVE (AFU_ORTHOLOGUE AFUA_6G08340)-RELATED"/>
    <property type="match status" value="1"/>
</dbReference>
<feature type="transmembrane region" description="Helical" evidence="6">
    <location>
        <begin position="136"/>
        <end position="160"/>
    </location>
</feature>
<feature type="transmembrane region" description="Helical" evidence="6">
    <location>
        <begin position="111"/>
        <end position="130"/>
    </location>
</feature>
<dbReference type="EMBL" id="LSSN01003334">
    <property type="protein sequence ID" value="OMJ13798.1"/>
    <property type="molecule type" value="Genomic_DNA"/>
</dbReference>
<keyword evidence="5 6" id="KW-0472">Membrane</keyword>
<dbReference type="Pfam" id="PF07690">
    <property type="entry name" value="MFS_1"/>
    <property type="match status" value="1"/>
</dbReference>
<evidence type="ECO:0000256" key="4">
    <source>
        <dbReference type="ARBA" id="ARBA00022989"/>
    </source>
</evidence>
<name>A0A1R1Y0D3_9FUNG</name>
<organism evidence="10 11">
    <name type="scientific">Smittium culicis</name>
    <dbReference type="NCBI Taxonomy" id="133412"/>
    <lineage>
        <taxon>Eukaryota</taxon>
        <taxon>Fungi</taxon>
        <taxon>Fungi incertae sedis</taxon>
        <taxon>Zoopagomycota</taxon>
        <taxon>Kickxellomycotina</taxon>
        <taxon>Harpellomycetes</taxon>
        <taxon>Harpellales</taxon>
        <taxon>Legeriomycetaceae</taxon>
        <taxon>Smittium</taxon>
    </lineage>
</organism>
<dbReference type="InterPro" id="IPR036259">
    <property type="entry name" value="MFS_trans_sf"/>
</dbReference>
<feature type="transmembrane region" description="Helical" evidence="6">
    <location>
        <begin position="273"/>
        <end position="298"/>
    </location>
</feature>
<feature type="transmembrane region" description="Helical" evidence="6">
    <location>
        <begin position="363"/>
        <end position="386"/>
    </location>
</feature>
<dbReference type="STRING" id="133412.A0A1R1Y0D3"/>
<dbReference type="EMBL" id="LSSN01002036">
    <property type="protein sequence ID" value="OMJ17482.1"/>
    <property type="molecule type" value="Genomic_DNA"/>
</dbReference>
<gene>
    <name evidence="10" type="ORF">AYI70_g4160</name>
    <name evidence="9" type="ORF">AYI70_g5945</name>
    <name evidence="8" type="ORF">AYI70_g8287</name>
</gene>
<dbReference type="SUPFAM" id="SSF103473">
    <property type="entry name" value="MFS general substrate transporter"/>
    <property type="match status" value="1"/>
</dbReference>
<dbReference type="InterPro" id="IPR020846">
    <property type="entry name" value="MFS_dom"/>
</dbReference>
<feature type="transmembrane region" description="Helical" evidence="6">
    <location>
        <begin position="310"/>
        <end position="328"/>
    </location>
</feature>
<dbReference type="PANTHER" id="PTHR43791">
    <property type="entry name" value="PERMEASE-RELATED"/>
    <property type="match status" value="1"/>
</dbReference>
<keyword evidence="11" id="KW-1185">Reference proteome</keyword>
<feature type="transmembrane region" description="Helical" evidence="6">
    <location>
        <begin position="172"/>
        <end position="193"/>
    </location>
</feature>
<feature type="domain" description="Major facilitator superfamily (MFS) profile" evidence="7">
    <location>
        <begin position="45"/>
        <end position="454"/>
    </location>
</feature>
<keyword evidence="3 6" id="KW-0812">Transmembrane</keyword>
<dbReference type="InterPro" id="IPR011701">
    <property type="entry name" value="MFS"/>
</dbReference>
<dbReference type="PROSITE" id="PS50850">
    <property type="entry name" value="MFS"/>
    <property type="match status" value="1"/>
</dbReference>
<reference evidence="10 11" key="1">
    <citation type="submission" date="2017-01" db="EMBL/GenBank/DDBJ databases">
        <authorList>
            <person name="Mah S.A."/>
            <person name="Swanson W.J."/>
            <person name="Moy G.W."/>
            <person name="Vacquier V.D."/>
        </authorList>
    </citation>
    <scope>NUCLEOTIDE SEQUENCE [LARGE SCALE GENOMIC DNA]</scope>
    <source>
        <strain evidence="10 11">GSMNP</strain>
    </source>
</reference>
<evidence type="ECO:0000256" key="5">
    <source>
        <dbReference type="ARBA" id="ARBA00023136"/>
    </source>
</evidence>
<evidence type="ECO:0000259" key="7">
    <source>
        <dbReference type="PROSITE" id="PS50850"/>
    </source>
</evidence>
<dbReference type="Gene3D" id="1.20.1250.20">
    <property type="entry name" value="MFS general substrate transporter like domains"/>
    <property type="match status" value="1"/>
</dbReference>
<evidence type="ECO:0000256" key="6">
    <source>
        <dbReference type="SAM" id="Phobius"/>
    </source>
</evidence>
<accession>A0A1R1Y0D3</accession>
<evidence type="ECO:0000256" key="2">
    <source>
        <dbReference type="ARBA" id="ARBA00022448"/>
    </source>
</evidence>
<dbReference type="GO" id="GO:0016020">
    <property type="term" value="C:membrane"/>
    <property type="evidence" value="ECO:0007669"/>
    <property type="project" value="UniProtKB-SubCell"/>
</dbReference>
<feature type="transmembrane region" description="Helical" evidence="6">
    <location>
        <begin position="335"/>
        <end position="357"/>
    </location>
</feature>
<dbReference type="OrthoDB" id="2985014at2759"/>
<keyword evidence="4 6" id="KW-1133">Transmembrane helix</keyword>
<feature type="transmembrane region" description="Helical" evidence="6">
    <location>
        <begin position="429"/>
        <end position="449"/>
    </location>
</feature>
<evidence type="ECO:0000313" key="9">
    <source>
        <dbReference type="EMBL" id="OMJ17482.1"/>
    </source>
</evidence>
<evidence type="ECO:0000313" key="8">
    <source>
        <dbReference type="EMBL" id="OMJ13798.1"/>
    </source>
</evidence>
<dbReference type="EMBL" id="LSSN01001261">
    <property type="protein sequence ID" value="OMJ20358.1"/>
    <property type="molecule type" value="Genomic_DNA"/>
</dbReference>
<evidence type="ECO:0000313" key="10">
    <source>
        <dbReference type="EMBL" id="OMJ20358.1"/>
    </source>
</evidence>
<feature type="transmembrane region" description="Helical" evidence="6">
    <location>
        <begin position="45"/>
        <end position="63"/>
    </location>
</feature>
<protein>
    <submittedName>
        <fullName evidence="10">Putative transporter</fullName>
    </submittedName>
</protein>
<feature type="transmembrane region" description="Helical" evidence="6">
    <location>
        <begin position="398"/>
        <end position="417"/>
    </location>
</feature>
<feature type="transmembrane region" description="Helical" evidence="6">
    <location>
        <begin position="205"/>
        <end position="225"/>
    </location>
</feature>
<evidence type="ECO:0000313" key="11">
    <source>
        <dbReference type="Proteomes" id="UP000187283"/>
    </source>
</evidence>
<dbReference type="AlphaFoldDB" id="A0A1R1Y0D3"/>
<sequence length="485" mass="54171">MSTSSKPETSDEKEAVTFELYSDQVLTENETALVKSYLRKSDLRVLPILIALYIFSLIDRGAIGAALANGLRVGLKLTQSEEFLSTAIFSVFYIICEIPSNIILKKMRPNVWFTIIGTLWSITCMLQAFAKNGTSFTILRALLGIFESGFSPGVIAYLNYWYTRTELGSRMLYFYMSFSIAGIIGSPLSAILASNKIFSFKPFQSIFFFEGLITLILCIIGYFVIQNSPEEAKFLTVEERELALRRLSNEQGISSKTKVNMRQTFQILMDWKLWIFCLILLGAGVGPVVGSIFGPSIITSLGFTGVQATYLAGLPSISGLAGLFAAVYMTNKLDYSVIIVFFGIVHIVGYSVFVFASGKIIRLVFSFISGFGSLPLIPVSITWCLINQGGIFKRMIASALIVSISTTSGIFLPRVFVYKYFPKFTIGHSLAIGIMSLALALTVFLNVYYRYENKRRDIANGDVSHLSEQEQRDLFDKHPKFRYRL</sequence>
<evidence type="ECO:0000256" key="3">
    <source>
        <dbReference type="ARBA" id="ARBA00022692"/>
    </source>
</evidence>